<feature type="region of interest" description="Disordered" evidence="1">
    <location>
        <begin position="186"/>
        <end position="209"/>
    </location>
</feature>
<dbReference type="PROSITE" id="PS51029">
    <property type="entry name" value="MADF"/>
    <property type="match status" value="1"/>
</dbReference>
<keyword evidence="4" id="KW-1185">Reference proteome</keyword>
<proteinExistence type="predicted"/>
<protein>
    <recommendedName>
        <fullName evidence="2">MADF domain-containing protein</fullName>
    </recommendedName>
</protein>
<dbReference type="OrthoDB" id="6629425at2759"/>
<dbReference type="PANTHER" id="PTHR21505:SF8">
    <property type="entry name" value="DPT-YFP REPRESSOR BY OVEREXPRESSION, ISOFORM D-RELATED"/>
    <property type="match status" value="1"/>
</dbReference>
<dbReference type="SMART" id="SM00595">
    <property type="entry name" value="MADF"/>
    <property type="match status" value="1"/>
</dbReference>
<dbReference type="PANTHER" id="PTHR21505">
    <property type="entry name" value="MADF DOMAIN-CONTAINING PROTEIN-RELATED"/>
    <property type="match status" value="1"/>
</dbReference>
<dbReference type="InterPro" id="IPR006578">
    <property type="entry name" value="MADF-dom"/>
</dbReference>
<feature type="compositionally biased region" description="Basic and acidic residues" evidence="1">
    <location>
        <begin position="198"/>
        <end position="209"/>
    </location>
</feature>
<dbReference type="AlphaFoldDB" id="A0A482WF70"/>
<evidence type="ECO:0000259" key="2">
    <source>
        <dbReference type="PROSITE" id="PS51029"/>
    </source>
</evidence>
<sequence length="308" mass="35148">MSFASMEHFDVSLRNPRMNREFWTEFLDIYKSEHCLWNFKSKAYLNKTLRQRGYEKLLEFLRRGMPDATIETVKSKINTFRTNYRKQMKKLTASRLSSDCEEYEPTLWYFNCLRFLSEPDASLAVEAAATADGETLADAVDVAVDTYDNRAAETDDFTPQQLVEIVQTDEDDAIEEDESRLGIDMRSRCSSPFSHTSKASDEPKAAKRRREELVVVGEAVNGSGAATAGICNGDRVESSSSQHHQDECELFGKIWASKLRRLPENIRPFVEKQVNDIFFNVTVAMNTGRGYPPEHTSTQTDYGGLHYK</sequence>
<dbReference type="EMBL" id="QKKF02037473">
    <property type="protein sequence ID" value="RZF32144.1"/>
    <property type="molecule type" value="Genomic_DNA"/>
</dbReference>
<dbReference type="Proteomes" id="UP000291343">
    <property type="component" value="Unassembled WGS sequence"/>
</dbReference>
<dbReference type="SMR" id="A0A482WF70"/>
<evidence type="ECO:0000256" key="1">
    <source>
        <dbReference type="SAM" id="MobiDB-lite"/>
    </source>
</evidence>
<comment type="caution">
    <text evidence="3">The sequence shown here is derived from an EMBL/GenBank/DDBJ whole genome shotgun (WGS) entry which is preliminary data.</text>
</comment>
<reference evidence="3 4" key="1">
    <citation type="journal article" date="2017" name="Gigascience">
        <title>Genome sequence of the small brown planthopper, Laodelphax striatellus.</title>
        <authorList>
            <person name="Zhu J."/>
            <person name="Jiang F."/>
            <person name="Wang X."/>
            <person name="Yang P."/>
            <person name="Bao Y."/>
            <person name="Zhao W."/>
            <person name="Wang W."/>
            <person name="Lu H."/>
            <person name="Wang Q."/>
            <person name="Cui N."/>
            <person name="Li J."/>
            <person name="Chen X."/>
            <person name="Luo L."/>
            <person name="Yu J."/>
            <person name="Kang L."/>
            <person name="Cui F."/>
        </authorList>
    </citation>
    <scope>NUCLEOTIDE SEQUENCE [LARGE SCALE GENOMIC DNA]</scope>
    <source>
        <strain evidence="3">Lst14</strain>
    </source>
</reference>
<accession>A0A482WF70</accession>
<evidence type="ECO:0000313" key="4">
    <source>
        <dbReference type="Proteomes" id="UP000291343"/>
    </source>
</evidence>
<evidence type="ECO:0000313" key="3">
    <source>
        <dbReference type="EMBL" id="RZF32144.1"/>
    </source>
</evidence>
<feature type="compositionally biased region" description="Polar residues" evidence="1">
    <location>
        <begin position="188"/>
        <end position="197"/>
    </location>
</feature>
<name>A0A482WF70_LAOST</name>
<gene>
    <name evidence="3" type="ORF">LSTR_LSTR004007</name>
</gene>
<dbReference type="InParanoid" id="A0A482WF70"/>
<dbReference type="Pfam" id="PF10545">
    <property type="entry name" value="MADF_DNA_bdg"/>
    <property type="match status" value="1"/>
</dbReference>
<feature type="domain" description="MADF" evidence="2">
    <location>
        <begin position="25"/>
        <end position="121"/>
    </location>
</feature>
<organism evidence="3 4">
    <name type="scientific">Laodelphax striatellus</name>
    <name type="common">Small brown planthopper</name>
    <name type="synonym">Delphax striatella</name>
    <dbReference type="NCBI Taxonomy" id="195883"/>
    <lineage>
        <taxon>Eukaryota</taxon>
        <taxon>Metazoa</taxon>
        <taxon>Ecdysozoa</taxon>
        <taxon>Arthropoda</taxon>
        <taxon>Hexapoda</taxon>
        <taxon>Insecta</taxon>
        <taxon>Pterygota</taxon>
        <taxon>Neoptera</taxon>
        <taxon>Paraneoptera</taxon>
        <taxon>Hemiptera</taxon>
        <taxon>Auchenorrhyncha</taxon>
        <taxon>Fulgoroidea</taxon>
        <taxon>Delphacidae</taxon>
        <taxon>Criomorphinae</taxon>
        <taxon>Laodelphax</taxon>
    </lineage>
</organism>